<dbReference type="SUPFAM" id="SSF90123">
    <property type="entry name" value="ABC transporter transmembrane region"/>
    <property type="match status" value="1"/>
</dbReference>
<dbReference type="PANTHER" id="PTHR43394:SF1">
    <property type="entry name" value="ATP-BINDING CASSETTE SUB-FAMILY B MEMBER 10, MITOCHONDRIAL"/>
    <property type="match status" value="1"/>
</dbReference>
<dbReference type="GO" id="GO:0005524">
    <property type="term" value="F:ATP binding"/>
    <property type="evidence" value="ECO:0007669"/>
    <property type="project" value="UniProtKB-KW"/>
</dbReference>
<feature type="transmembrane region" description="Helical" evidence="5">
    <location>
        <begin position="60"/>
        <end position="78"/>
    </location>
</feature>
<dbReference type="Pfam" id="PF00664">
    <property type="entry name" value="ABC_membrane"/>
    <property type="match status" value="1"/>
</dbReference>
<evidence type="ECO:0000256" key="3">
    <source>
        <dbReference type="ARBA" id="ARBA00022989"/>
    </source>
</evidence>
<accession>A0ABN0B2N1</accession>
<dbReference type="PROSITE" id="PS50929">
    <property type="entry name" value="ABC_TM1F"/>
    <property type="match status" value="1"/>
</dbReference>
<keyword evidence="7" id="KW-0067">ATP-binding</keyword>
<evidence type="ECO:0000256" key="2">
    <source>
        <dbReference type="ARBA" id="ARBA00022692"/>
    </source>
</evidence>
<keyword evidence="2 5" id="KW-0812">Transmembrane</keyword>
<evidence type="ECO:0000256" key="1">
    <source>
        <dbReference type="ARBA" id="ARBA00004651"/>
    </source>
</evidence>
<reference evidence="7" key="1">
    <citation type="submission" date="2010-09" db="EMBL/GenBank/DDBJ databases">
        <authorList>
            <person name="Daugherty S.C."/>
            <person name="Kilian M."/>
            <person name="Tettelin H."/>
        </authorList>
    </citation>
    <scope>NUCLEOTIDE SEQUENCE [LARGE SCALE GENOMIC DNA]</scope>
    <source>
        <strain evidence="7">SK1302</strain>
    </source>
</reference>
<feature type="transmembrane region" description="Helical" evidence="5">
    <location>
        <begin position="139"/>
        <end position="158"/>
    </location>
</feature>
<comment type="subcellular location">
    <subcellularLocation>
        <location evidence="1">Cell membrane</location>
        <topology evidence="1">Multi-pass membrane protein</topology>
    </subcellularLocation>
</comment>
<feature type="transmembrane region" description="Helical" evidence="5">
    <location>
        <begin position="164"/>
        <end position="183"/>
    </location>
</feature>
<evidence type="ECO:0000256" key="4">
    <source>
        <dbReference type="ARBA" id="ARBA00023136"/>
    </source>
</evidence>
<comment type="caution">
    <text evidence="7">The sequence shown here is derived from an EMBL/GenBank/DDBJ whole genome shotgun (WGS) entry which is preliminary data.</text>
</comment>
<dbReference type="PANTHER" id="PTHR43394">
    <property type="entry name" value="ATP-DEPENDENT PERMEASE MDL1, MITOCHONDRIAL"/>
    <property type="match status" value="1"/>
</dbReference>
<proteinExistence type="predicted"/>
<organism evidence="7">
    <name type="scientific">Streptococcus infantis SK1302</name>
    <dbReference type="NCBI Taxonomy" id="871237"/>
    <lineage>
        <taxon>Bacteria</taxon>
        <taxon>Bacillati</taxon>
        <taxon>Bacillota</taxon>
        <taxon>Bacilli</taxon>
        <taxon>Lactobacillales</taxon>
        <taxon>Streptococcaceae</taxon>
        <taxon>Streptococcus</taxon>
    </lineage>
</organism>
<dbReference type="InterPro" id="IPR036640">
    <property type="entry name" value="ABC1_TM_sf"/>
</dbReference>
<evidence type="ECO:0000313" key="7">
    <source>
        <dbReference type="EMBL" id="EFO53446.1"/>
    </source>
</evidence>
<evidence type="ECO:0000259" key="6">
    <source>
        <dbReference type="PROSITE" id="PS50929"/>
    </source>
</evidence>
<feature type="transmembrane region" description="Helical" evidence="5">
    <location>
        <begin position="21"/>
        <end position="40"/>
    </location>
</feature>
<evidence type="ECO:0000256" key="5">
    <source>
        <dbReference type="SAM" id="Phobius"/>
    </source>
</evidence>
<keyword evidence="7" id="KW-0547">Nucleotide-binding</keyword>
<sequence length="202" mass="22944">MKGKHASQTLKRLAKDLAGHPVLLFLAFLGTITQVALSIYLPILIGRVIDQVLVTGSSQVFWQIFLQMILVVIGNTLVQWANPLLYNRLIFSYTRDLREKIIEKLHRLPIALVDRQGSGEMVSRVTTDIEQLAAGLNMIFNQFFIGVLMILVSILAMLQIHLLMTLLVLLLTPLSMVISRFIAKRSYHLFQKQTETRGFRLS</sequence>
<gene>
    <name evidence="7" type="ORF">SIN_1746</name>
</gene>
<dbReference type="Gene3D" id="1.20.1560.10">
    <property type="entry name" value="ABC transporter type 1, transmembrane domain"/>
    <property type="match status" value="1"/>
</dbReference>
<dbReference type="InterPro" id="IPR039421">
    <property type="entry name" value="Type_1_exporter"/>
</dbReference>
<feature type="domain" description="ABC transmembrane type-1" evidence="6">
    <location>
        <begin position="25"/>
        <end position="202"/>
    </location>
</feature>
<name>A0ABN0B2N1_9STRE</name>
<dbReference type="EMBL" id="AEDY01000126">
    <property type="protein sequence ID" value="EFO53446.1"/>
    <property type="molecule type" value="Genomic_DNA"/>
</dbReference>
<keyword evidence="4 5" id="KW-0472">Membrane</keyword>
<keyword evidence="3 5" id="KW-1133">Transmembrane helix</keyword>
<protein>
    <submittedName>
        <fullName evidence="7">ABC transporter, ATP-binding/permease protein</fullName>
    </submittedName>
</protein>
<dbReference type="InterPro" id="IPR011527">
    <property type="entry name" value="ABC1_TM_dom"/>
</dbReference>